<reference evidence="1" key="1">
    <citation type="submission" date="2021-02" db="EMBL/GenBank/DDBJ databases">
        <authorList>
            <person name="Palmer J.M."/>
        </authorList>
    </citation>
    <scope>NUCLEOTIDE SEQUENCE</scope>
    <source>
        <strain evidence="1">SCRP23</strain>
    </source>
</reference>
<dbReference type="EMBL" id="JAGDFL010000108">
    <property type="protein sequence ID" value="KAG7397582.1"/>
    <property type="molecule type" value="Genomic_DNA"/>
</dbReference>
<evidence type="ECO:0000313" key="2">
    <source>
        <dbReference type="Proteomes" id="UP000693981"/>
    </source>
</evidence>
<name>A0A8T1WTX9_9STRA</name>
<dbReference type="Proteomes" id="UP000693981">
    <property type="component" value="Unassembled WGS sequence"/>
</dbReference>
<dbReference type="OrthoDB" id="203476at2759"/>
<proteinExistence type="predicted"/>
<dbReference type="AlphaFoldDB" id="A0A8T1WTX9"/>
<comment type="caution">
    <text evidence="1">The sequence shown here is derived from an EMBL/GenBank/DDBJ whole genome shotgun (WGS) entry which is preliminary data.</text>
</comment>
<sequence length="110" mass="12420">MPGLALHGKIKPRGNASVPLDVTLGRDCTDHRFKCRIKSANLFGLYRNDDVEMLLQSDRQETIAPFVAVDTFVVELMDLTADKSSRRLTIRSPDAGRMPSKMELEVRELF</sequence>
<accession>A0A8T1WTX9</accession>
<organism evidence="1 2">
    <name type="scientific">Phytophthora boehmeriae</name>
    <dbReference type="NCBI Taxonomy" id="109152"/>
    <lineage>
        <taxon>Eukaryota</taxon>
        <taxon>Sar</taxon>
        <taxon>Stramenopiles</taxon>
        <taxon>Oomycota</taxon>
        <taxon>Peronosporomycetes</taxon>
        <taxon>Peronosporales</taxon>
        <taxon>Peronosporaceae</taxon>
        <taxon>Phytophthora</taxon>
    </lineage>
</organism>
<keyword evidence="2" id="KW-1185">Reference proteome</keyword>
<protein>
    <submittedName>
        <fullName evidence="1">Uncharacterized protein</fullName>
    </submittedName>
</protein>
<gene>
    <name evidence="1" type="ORF">PHYBOEH_000515</name>
</gene>
<evidence type="ECO:0000313" key="1">
    <source>
        <dbReference type="EMBL" id="KAG7397582.1"/>
    </source>
</evidence>